<evidence type="ECO:0000256" key="1">
    <source>
        <dbReference type="SAM" id="MobiDB-lite"/>
    </source>
</evidence>
<dbReference type="EMBL" id="CP017839">
    <property type="protein sequence ID" value="APA97429.1"/>
    <property type="molecule type" value="Genomic_DNA"/>
</dbReference>
<dbReference type="RefSeq" id="WP_033085783.1">
    <property type="nucleotide sequence ID" value="NZ_AP017900.1"/>
</dbReference>
<sequence>MQDLEDRVNRILATLEGSLSAAGAAWGEDSYGSTFADGDQGYVAAHANLRDGIRNMATTLGSHASGQREAADTLERMNHGNARRFR</sequence>
<gene>
    <name evidence="2" type="ORF">NS506_03377</name>
    <name evidence="3" type="ORF">NSK11_contig00021-0011</name>
</gene>
<proteinExistence type="predicted"/>
<protein>
    <recommendedName>
        <fullName evidence="6">WXG100 family type VII secretion target</fullName>
    </recommendedName>
</protein>
<reference evidence="3 4" key="2">
    <citation type="journal article" date="2016" name="Genome Announc.">
        <title>Draft Genome Sequence of Erythromycin- and Oxytetracycline-Sensitive Nocardia seriolae Strain U-1 (NBRC 110359).</title>
        <authorList>
            <person name="Imajoh M."/>
            <person name="Sukeda M."/>
            <person name="Shimizu M."/>
            <person name="Yamane J."/>
            <person name="Ohnishi K."/>
            <person name="Oshima S."/>
        </authorList>
    </citation>
    <scope>NUCLEOTIDE SEQUENCE [LARGE SCALE GENOMIC DNA]</scope>
    <source>
        <strain evidence="3 4">U-1</strain>
    </source>
</reference>
<keyword evidence="4" id="KW-1185">Reference proteome</keyword>
<dbReference type="AlphaFoldDB" id="A0A0B8N157"/>
<feature type="compositionally biased region" description="Basic and acidic residues" evidence="1">
    <location>
        <begin position="69"/>
        <end position="78"/>
    </location>
</feature>
<feature type="region of interest" description="Disordered" evidence="1">
    <location>
        <begin position="62"/>
        <end position="86"/>
    </location>
</feature>
<evidence type="ECO:0008006" key="6">
    <source>
        <dbReference type="Google" id="ProtNLM"/>
    </source>
</evidence>
<name>A0A0B8N157_9NOCA</name>
<evidence type="ECO:0000313" key="5">
    <source>
        <dbReference type="Proteomes" id="UP000180166"/>
    </source>
</evidence>
<dbReference type="Gene3D" id="1.10.287.1060">
    <property type="entry name" value="ESAT-6-like"/>
    <property type="match status" value="1"/>
</dbReference>
<dbReference type="Proteomes" id="UP000180166">
    <property type="component" value="Chromosome"/>
</dbReference>
<dbReference type="Proteomes" id="UP000037179">
    <property type="component" value="Unassembled WGS sequence"/>
</dbReference>
<evidence type="ECO:0000313" key="4">
    <source>
        <dbReference type="Proteomes" id="UP000037179"/>
    </source>
</evidence>
<evidence type="ECO:0000313" key="3">
    <source>
        <dbReference type="EMBL" id="GAP27588.1"/>
    </source>
</evidence>
<evidence type="ECO:0000313" key="2">
    <source>
        <dbReference type="EMBL" id="APA97429.1"/>
    </source>
</evidence>
<organism evidence="3 4">
    <name type="scientific">Nocardia seriolae</name>
    <dbReference type="NCBI Taxonomy" id="37332"/>
    <lineage>
        <taxon>Bacteria</taxon>
        <taxon>Bacillati</taxon>
        <taxon>Actinomycetota</taxon>
        <taxon>Actinomycetes</taxon>
        <taxon>Mycobacteriales</taxon>
        <taxon>Nocardiaceae</taxon>
        <taxon>Nocardia</taxon>
    </lineage>
</organism>
<dbReference type="SUPFAM" id="SSF140453">
    <property type="entry name" value="EsxAB dimer-like"/>
    <property type="match status" value="1"/>
</dbReference>
<accession>A0A0B8N157</accession>
<reference evidence="2 5" key="3">
    <citation type="submission" date="2016-10" db="EMBL/GenBank/DDBJ databases">
        <title>Genome sequence of Nocardia seriolae strain EM150506, isolated from Anguila japonica.</title>
        <authorList>
            <person name="Han H.-J."/>
        </authorList>
    </citation>
    <scope>NUCLEOTIDE SEQUENCE [LARGE SCALE GENOMIC DNA]</scope>
    <source>
        <strain evidence="2 5">EM150506</strain>
    </source>
</reference>
<dbReference type="InterPro" id="IPR036689">
    <property type="entry name" value="ESAT-6-like_sf"/>
</dbReference>
<dbReference type="KEGG" id="nsr:NS506_03377"/>
<dbReference type="OrthoDB" id="4559068at2"/>
<dbReference type="EMBL" id="BBYQ01000021">
    <property type="protein sequence ID" value="GAP27588.1"/>
    <property type="molecule type" value="Genomic_DNA"/>
</dbReference>
<reference evidence="4" key="1">
    <citation type="submission" date="2015-07" db="EMBL/GenBank/DDBJ databases">
        <title>Nocardia seriolae U-1 whole genome shotgun sequence.</title>
        <authorList>
            <person name="Imajoh M."/>
            <person name="Fukumoto Y."/>
            <person name="Sukeda M."/>
            <person name="Yamane J."/>
            <person name="Yamasaki K."/>
            <person name="Shimizu M."/>
            <person name="Ohnishi K."/>
            <person name="Oshima S."/>
        </authorList>
    </citation>
    <scope>NUCLEOTIDE SEQUENCE [LARGE SCALE GENOMIC DNA]</scope>
    <source>
        <strain evidence="4">U-1</strain>
    </source>
</reference>